<keyword evidence="2" id="KW-1185">Reference proteome</keyword>
<accession>A0ABS1HH60</accession>
<dbReference type="EMBL" id="JAENRR010000010">
    <property type="protein sequence ID" value="MBK3516956.1"/>
    <property type="molecule type" value="Genomic_DNA"/>
</dbReference>
<name>A0ABS1HH60_9BACT</name>
<proteinExistence type="predicted"/>
<dbReference type="RefSeq" id="WP_200464183.1">
    <property type="nucleotide sequence ID" value="NZ_JAENRR010000010.1"/>
</dbReference>
<reference evidence="1 2" key="1">
    <citation type="submission" date="2021-01" db="EMBL/GenBank/DDBJ databases">
        <title>Carboxyliciviraga sp.nov., isolated from coastal sediments.</title>
        <authorList>
            <person name="Lu D."/>
            <person name="Zhang T."/>
        </authorList>
    </citation>
    <scope>NUCLEOTIDE SEQUENCE [LARGE SCALE GENOMIC DNA]</scope>
    <source>
        <strain evidence="1 2">N1Y132</strain>
    </source>
</reference>
<dbReference type="Proteomes" id="UP000605676">
    <property type="component" value="Unassembled WGS sequence"/>
</dbReference>
<organism evidence="1 2">
    <name type="scientific">Carboxylicivirga marina</name>
    <dbReference type="NCBI Taxonomy" id="2800988"/>
    <lineage>
        <taxon>Bacteria</taxon>
        <taxon>Pseudomonadati</taxon>
        <taxon>Bacteroidota</taxon>
        <taxon>Bacteroidia</taxon>
        <taxon>Marinilabiliales</taxon>
        <taxon>Marinilabiliaceae</taxon>
        <taxon>Carboxylicivirga</taxon>
    </lineage>
</organism>
<comment type="caution">
    <text evidence="1">The sequence shown here is derived from an EMBL/GenBank/DDBJ whole genome shotgun (WGS) entry which is preliminary data.</text>
</comment>
<evidence type="ECO:0000313" key="2">
    <source>
        <dbReference type="Proteomes" id="UP000605676"/>
    </source>
</evidence>
<gene>
    <name evidence="1" type="ORF">JIV24_06350</name>
</gene>
<evidence type="ECO:0000313" key="1">
    <source>
        <dbReference type="EMBL" id="MBK3516956.1"/>
    </source>
</evidence>
<protein>
    <recommendedName>
        <fullName evidence="3">Lipoprotein</fullName>
    </recommendedName>
</protein>
<evidence type="ECO:0008006" key="3">
    <source>
        <dbReference type="Google" id="ProtNLM"/>
    </source>
</evidence>
<sequence length="478" mass="54144">MRKIVWLLAAFALVVSSCNEKVDGPREQSIEISFDVNQLGFSTQLKSGQENVPICQDIEIERLEYAQFKLKYKVIDDNGREQFIESPYTSLLTWINGKLVTQPIKLAIPDGDVQMFCITEFFIFEDINDNAIYDPDFADNNGRTDVILRAAPNKYSRYYDLVIDSHCLDLCFDVESFKKFEFEIDVLCFEDLDYDSFGFAWFDLNLIKIERMCWFGDLCIGANSDIYASQNSGYGSSILFDMPAVMKVELFKKVGDNFQPILKGGYPLVFSNKDGYDPDTGTCMEVFWPNDESVDECFRLEYSVWKLKESGDFGWVYMDAIEYCEEAFGGDVSVETAFWEGYLGSDGVFDFVVGTCFEDPEITSTGSGCTRTQGFWKNHFDLWSDKADALVYLGILNDPPKGDMEKILKKQYIAAMLNVMINGVILSDSECTDVKIAYDKAVAHFSGGAQIPVGELEGVKDVLDAFNNGDYECYSHCN</sequence>
<dbReference type="PROSITE" id="PS51257">
    <property type="entry name" value="PROKAR_LIPOPROTEIN"/>
    <property type="match status" value="1"/>
</dbReference>